<evidence type="ECO:0000256" key="3">
    <source>
        <dbReference type="ARBA" id="ARBA00011738"/>
    </source>
</evidence>
<reference evidence="11 12" key="1">
    <citation type="submission" date="2020-08" db="EMBL/GenBank/DDBJ databases">
        <title>The isolate Caproiciproducens sp. 7D4C2 produces n-caproate at mildly acidic conditions from hexoses: genome and rBOX comparison with related strains and chain-elongating bacteria.</title>
        <authorList>
            <person name="Esquivel-Elizondo S."/>
            <person name="Bagci C."/>
            <person name="Temovska M."/>
            <person name="Jeon B.S."/>
            <person name="Bessarab I."/>
            <person name="Williams R.B.H."/>
            <person name="Huson D.H."/>
            <person name="Angenent L.T."/>
        </authorList>
    </citation>
    <scope>NUCLEOTIDE SEQUENCE [LARGE SCALE GENOMIC DNA]</scope>
    <source>
        <strain evidence="11 12">7D4C2</strain>
    </source>
</reference>
<evidence type="ECO:0000256" key="5">
    <source>
        <dbReference type="ARBA" id="ARBA00022605"/>
    </source>
</evidence>
<organism evidence="11 12">
    <name type="scientific">Caproicibacter fermentans</name>
    <dbReference type="NCBI Taxonomy" id="2576756"/>
    <lineage>
        <taxon>Bacteria</taxon>
        <taxon>Bacillati</taxon>
        <taxon>Bacillota</taxon>
        <taxon>Clostridia</taxon>
        <taxon>Eubacteriales</taxon>
        <taxon>Acutalibacteraceae</taxon>
        <taxon>Caproicibacter</taxon>
    </lineage>
</organism>
<dbReference type="GO" id="GO:0000105">
    <property type="term" value="P:L-histidine biosynthetic process"/>
    <property type="evidence" value="ECO:0007669"/>
    <property type="project" value="UniProtKB-UniRule"/>
</dbReference>
<dbReference type="InterPro" id="IPR015421">
    <property type="entry name" value="PyrdxlP-dep_Trfase_major"/>
</dbReference>
<dbReference type="HAMAP" id="MF_01023">
    <property type="entry name" value="HisC_aminotrans_2"/>
    <property type="match status" value="1"/>
</dbReference>
<dbReference type="RefSeq" id="WP_187036497.1">
    <property type="nucleotide sequence ID" value="NZ_CP060286.1"/>
</dbReference>
<feature type="domain" description="Aminotransferase class I/classII large" evidence="10">
    <location>
        <begin position="24"/>
        <end position="342"/>
    </location>
</feature>
<comment type="catalytic activity">
    <reaction evidence="9">
        <text>L-histidinol phosphate + 2-oxoglutarate = 3-(imidazol-4-yl)-2-oxopropyl phosphate + L-glutamate</text>
        <dbReference type="Rhea" id="RHEA:23744"/>
        <dbReference type="ChEBI" id="CHEBI:16810"/>
        <dbReference type="ChEBI" id="CHEBI:29985"/>
        <dbReference type="ChEBI" id="CHEBI:57766"/>
        <dbReference type="ChEBI" id="CHEBI:57980"/>
        <dbReference type="EC" id="2.6.1.9"/>
    </reaction>
</comment>
<dbReference type="GO" id="GO:0030170">
    <property type="term" value="F:pyridoxal phosphate binding"/>
    <property type="evidence" value="ECO:0007669"/>
    <property type="project" value="InterPro"/>
</dbReference>
<dbReference type="CDD" id="cd00609">
    <property type="entry name" value="AAT_like"/>
    <property type="match status" value="1"/>
</dbReference>
<comment type="cofactor">
    <cofactor evidence="1 9">
        <name>pyridoxal 5'-phosphate</name>
        <dbReference type="ChEBI" id="CHEBI:597326"/>
    </cofactor>
</comment>
<dbReference type="EMBL" id="CP060286">
    <property type="protein sequence ID" value="QNK41155.1"/>
    <property type="molecule type" value="Genomic_DNA"/>
</dbReference>
<dbReference type="KEGG" id="cfem:HCR03_02255"/>
<evidence type="ECO:0000313" key="11">
    <source>
        <dbReference type="EMBL" id="QNK41155.1"/>
    </source>
</evidence>
<dbReference type="GO" id="GO:0004400">
    <property type="term" value="F:histidinol-phosphate transaminase activity"/>
    <property type="evidence" value="ECO:0007669"/>
    <property type="project" value="UniProtKB-UniRule"/>
</dbReference>
<dbReference type="NCBIfam" id="TIGR01141">
    <property type="entry name" value="hisC"/>
    <property type="match status" value="1"/>
</dbReference>
<comment type="subunit">
    <text evidence="3 9">Homodimer.</text>
</comment>
<evidence type="ECO:0000256" key="8">
    <source>
        <dbReference type="ARBA" id="ARBA00023102"/>
    </source>
</evidence>
<dbReference type="PANTHER" id="PTHR42885">
    <property type="entry name" value="HISTIDINOL-PHOSPHATE AMINOTRANSFERASE-RELATED"/>
    <property type="match status" value="1"/>
</dbReference>
<evidence type="ECO:0000256" key="9">
    <source>
        <dbReference type="HAMAP-Rule" id="MF_01023"/>
    </source>
</evidence>
<accession>A0A7G8TC14</accession>
<keyword evidence="5 9" id="KW-0028">Amino-acid biosynthesis</keyword>
<name>A0A7G8TC14_9FIRM</name>
<evidence type="ECO:0000256" key="7">
    <source>
        <dbReference type="ARBA" id="ARBA00022898"/>
    </source>
</evidence>
<evidence type="ECO:0000256" key="4">
    <source>
        <dbReference type="ARBA" id="ARBA00022576"/>
    </source>
</evidence>
<dbReference type="Gene3D" id="3.90.1150.10">
    <property type="entry name" value="Aspartate Aminotransferase, domain 1"/>
    <property type="match status" value="1"/>
</dbReference>
<dbReference type="AlphaFoldDB" id="A0A7G8TC14"/>
<dbReference type="InterPro" id="IPR015424">
    <property type="entry name" value="PyrdxlP-dep_Trfase"/>
</dbReference>
<dbReference type="EC" id="2.6.1.9" evidence="9"/>
<dbReference type="InterPro" id="IPR015422">
    <property type="entry name" value="PyrdxlP-dep_Trfase_small"/>
</dbReference>
<dbReference type="InterPro" id="IPR005861">
    <property type="entry name" value="HisP_aminotrans"/>
</dbReference>
<keyword evidence="7 9" id="KW-0663">Pyridoxal phosphate</keyword>
<sequence length="349" mass="39367">MAYNLNSKIRDLKPYDPILGDFPIRLDANESFLQPTDEILTKIRDAAASVVFNRYPDPFAKELCQSFADFYGVDEASVTAGNGSDELISVILGAFVMKDEAIMTLSPDFSMYRFYGHLNEVKCFEYQKKADFSIDLDELISLTKEYDIKALVFSNPCNPTGRGLKREEVRKLVASVNVLVVLDEAYMDFWDQSFIREAGNYDNLIVLRTCSKMIGMAALRLGFAVANPSITNAIRAVKSPYNVNACSQKIGSIVLKEKSWLDSGLSEIKASRKELSSMLKFLEQIYCNQIHVYDSVTNFILVRVLESRRVFEGLKKAGIVVRHMGDYIRITAGTAEENMKLIRCLKTIL</sequence>
<proteinExistence type="inferred from homology"/>
<feature type="modified residue" description="N6-(pyridoxal phosphate)lysine" evidence="9">
    <location>
        <position position="212"/>
    </location>
</feature>
<evidence type="ECO:0000259" key="10">
    <source>
        <dbReference type="Pfam" id="PF00155"/>
    </source>
</evidence>
<evidence type="ECO:0000256" key="6">
    <source>
        <dbReference type="ARBA" id="ARBA00022679"/>
    </source>
</evidence>
<protein>
    <recommendedName>
        <fullName evidence="9">Histidinol-phosphate aminotransferase</fullName>
        <ecNumber evidence="9">2.6.1.9</ecNumber>
    </recommendedName>
    <alternativeName>
        <fullName evidence="9">Imidazole acetol-phosphate transaminase</fullName>
    </alternativeName>
</protein>
<dbReference type="Pfam" id="PF00155">
    <property type="entry name" value="Aminotran_1_2"/>
    <property type="match status" value="1"/>
</dbReference>
<dbReference type="UniPathway" id="UPA00031">
    <property type="reaction ID" value="UER00012"/>
</dbReference>
<dbReference type="Gene3D" id="3.40.640.10">
    <property type="entry name" value="Type I PLP-dependent aspartate aminotransferase-like (Major domain)"/>
    <property type="match status" value="1"/>
</dbReference>
<keyword evidence="6 9" id="KW-0808">Transferase</keyword>
<dbReference type="PANTHER" id="PTHR42885:SF2">
    <property type="entry name" value="HISTIDINOL-PHOSPHATE AMINOTRANSFERASE"/>
    <property type="match status" value="1"/>
</dbReference>
<evidence type="ECO:0000313" key="12">
    <source>
        <dbReference type="Proteomes" id="UP000515909"/>
    </source>
</evidence>
<gene>
    <name evidence="9 11" type="primary">hisC</name>
    <name evidence="11" type="ORF">HCR03_02255</name>
</gene>
<comment type="similarity">
    <text evidence="2 9">Belongs to the class-II pyridoxal-phosphate-dependent aminotransferase family. Histidinol-phosphate aminotransferase subfamily.</text>
</comment>
<evidence type="ECO:0000256" key="2">
    <source>
        <dbReference type="ARBA" id="ARBA00007970"/>
    </source>
</evidence>
<keyword evidence="8 9" id="KW-0368">Histidine biosynthesis</keyword>
<evidence type="ECO:0000256" key="1">
    <source>
        <dbReference type="ARBA" id="ARBA00001933"/>
    </source>
</evidence>
<dbReference type="InterPro" id="IPR004839">
    <property type="entry name" value="Aminotransferase_I/II_large"/>
</dbReference>
<keyword evidence="4 9" id="KW-0032">Aminotransferase</keyword>
<dbReference type="SUPFAM" id="SSF53383">
    <property type="entry name" value="PLP-dependent transferases"/>
    <property type="match status" value="1"/>
</dbReference>
<comment type="pathway">
    <text evidence="9">Amino-acid biosynthesis; L-histidine biosynthesis; L-histidine from 5-phospho-alpha-D-ribose 1-diphosphate: step 7/9.</text>
</comment>
<dbReference type="Proteomes" id="UP000515909">
    <property type="component" value="Chromosome"/>
</dbReference>